<comment type="subcellular location">
    <subcellularLocation>
        <location evidence="1">Nucleus</location>
    </subcellularLocation>
</comment>
<reference evidence="5" key="1">
    <citation type="submission" date="2021-07" db="EMBL/GenBank/DDBJ databases">
        <authorList>
            <person name="Catto M.A."/>
            <person name="Jacobson A."/>
            <person name="Kennedy G."/>
            <person name="Labadie P."/>
            <person name="Hunt B.G."/>
            <person name="Srinivasan R."/>
        </authorList>
    </citation>
    <scope>NUCLEOTIDE SEQUENCE</scope>
    <source>
        <strain evidence="5">PL_HMW_Pooled</strain>
        <tissue evidence="5">Head</tissue>
    </source>
</reference>
<keyword evidence="6" id="KW-1185">Reference proteome</keyword>
<evidence type="ECO:0000256" key="1">
    <source>
        <dbReference type="ARBA" id="ARBA00004123"/>
    </source>
</evidence>
<dbReference type="PROSITE" id="PS51253">
    <property type="entry name" value="HTH_CENPB"/>
    <property type="match status" value="1"/>
</dbReference>
<dbReference type="Pfam" id="PF03221">
    <property type="entry name" value="HTH_Tnp_Tc5"/>
    <property type="match status" value="3"/>
</dbReference>
<proteinExistence type="predicted"/>
<protein>
    <submittedName>
        <fullName evidence="5">Pogo transposable element with ZNF domain</fullName>
    </submittedName>
</protein>
<organism evidence="5 6">
    <name type="scientific">Frankliniella fusca</name>
    <dbReference type="NCBI Taxonomy" id="407009"/>
    <lineage>
        <taxon>Eukaryota</taxon>
        <taxon>Metazoa</taxon>
        <taxon>Ecdysozoa</taxon>
        <taxon>Arthropoda</taxon>
        <taxon>Hexapoda</taxon>
        <taxon>Insecta</taxon>
        <taxon>Pterygota</taxon>
        <taxon>Neoptera</taxon>
        <taxon>Paraneoptera</taxon>
        <taxon>Thysanoptera</taxon>
        <taxon>Terebrantia</taxon>
        <taxon>Thripoidea</taxon>
        <taxon>Thripidae</taxon>
        <taxon>Frankliniella</taxon>
    </lineage>
</organism>
<feature type="domain" description="HTH CENPB-type" evidence="4">
    <location>
        <begin position="1211"/>
        <end position="1282"/>
    </location>
</feature>
<accession>A0AAE1HWF9</accession>
<dbReference type="InterPro" id="IPR050863">
    <property type="entry name" value="CenT-Element_Derived"/>
</dbReference>
<feature type="region of interest" description="Disordered" evidence="3">
    <location>
        <begin position="89"/>
        <end position="134"/>
    </location>
</feature>
<feature type="compositionally biased region" description="Basic and acidic residues" evidence="3">
    <location>
        <begin position="263"/>
        <end position="275"/>
    </location>
</feature>
<dbReference type="GO" id="GO:0005634">
    <property type="term" value="C:nucleus"/>
    <property type="evidence" value="ECO:0007669"/>
    <property type="project" value="UniProtKB-SubCell"/>
</dbReference>
<evidence type="ECO:0000313" key="5">
    <source>
        <dbReference type="EMBL" id="KAK3928660.1"/>
    </source>
</evidence>
<dbReference type="InterPro" id="IPR006600">
    <property type="entry name" value="HTH_CenpB_DNA-bd_dom"/>
</dbReference>
<dbReference type="Gene3D" id="1.10.10.60">
    <property type="entry name" value="Homeodomain-like"/>
    <property type="match status" value="3"/>
</dbReference>
<dbReference type="PANTHER" id="PTHR19303">
    <property type="entry name" value="TRANSPOSON"/>
    <property type="match status" value="1"/>
</dbReference>
<dbReference type="SUPFAM" id="SSF46689">
    <property type="entry name" value="Homeodomain-like"/>
    <property type="match status" value="3"/>
</dbReference>
<keyword evidence="2" id="KW-0238">DNA-binding</keyword>
<feature type="compositionally biased region" description="Polar residues" evidence="3">
    <location>
        <begin position="100"/>
        <end position="111"/>
    </location>
</feature>
<sequence length="1550" mass="173756">MNIEVLSVRGLRPEFREVDRDLWLWFCQAKKNFENDDGPRVTKRLVQAKAKQAFEAAGISNFKASDGWYIRWIKRWHRLKDYTVASPEALQKQKTRKSNSKTSPALKTSVSNRKKHSNTFQKQPSPTCRPLESTCSNNSFDPANLNYVGILELQPIRPFRSSDQYSNSSHLSIKSTSQSTTFHESDKVHASGKVVFMEHNAGGIDHSPESAGTEEESSFLSLDDLTWNDLSDLSCFGRSSETITTLSSDLKCSSVELSKTSEYDARSPFQDKEKQSASTNQVDDFTYNPKGPSEQIDQPFIKSFPQSTKKVPKFGTIVEKEDKVINKHLVLEGAITEEELVTRGQESLSHALLSKEATNIVRNQNMTDFINGETACGNFAQSDLVDVSVCSDFVNQLNTEQNFELDIMGGNVNNSLTICTKTVTENANSHFWTNNKLKPCTVSTINCTNTMSGCTSPEPGCHMSVVDDDYSSEDNDYISEAVLLSMQEDDFSILNCDQSPFQGTMSVIDENSQSECEKLCSLDEGNHFELPIFNTTDYILMEKEHNFPSGGKLKEDRKMKTNDSSQAFSMEDFRPQSQMPAHQNAFHLVDAMRSEVLLSCSRDENSTLKVPNFTSILPCSNEVSKHISSMEGSHLAQEEIIPSSVTGDTIVDSVKVCQPPHLNGKIAFIGSENLINLTHPNRADTSISDQDVLMSSCDNFNNLHSAYFSSKDEFSQSSLVSDRSIATQNVHNSFTTNLMPCSIQDEAGFVTGSQFSDVNIFSSDNQPSGMLKSMQLNSSEVHGVSSSQMLPTNPVARAVLLSPTSHQLDENGGGRRFMTCSPFAPHLVDSDSMPCPLSTGPEDITIHDKRNCILNTGQIELSTNPNRYKSTKENGFNSFDLALVEDVLSESDIDSGNQPKLLKKKLACLTEKGMNTSQDNNAVAKQSSYRRSSGDRYFPYFKEKVVNYAIKHTAKEAARYFGVNVDTVTLWTRGRIESNAVVKNYPDQLMLRWLKRNRESGILLTREQVAEKATQLVTSPGNWLKDKTRWFYIWASRFLGEEEKKKRVESKETGSNNLFPETGERKALYPDEFKVEVVLYAERTSQNLASSVFNIARRRIFEWSGALKSSKKEDEETTACPVSSHKDIQLIPEAVTSTSDIGPLKLKLNGKGTGRAVTSVAVDQELWTWFCEQTANKTKPKSKEIRAKAVELFRARKHDKIQCSHGWLKKWCVRYGVALRHEGDGDLLAWCLEQFDYNRNISHRDLLNYAHKSLTGTHKSEFKASAGWLLRFCKRHKNLLSEKPSIDTEIPSILKHKVSEFRAVIQKIFKTSSVAMKDFGCMDEIPLNFTAGASRNRLLLRRSGLENCHATVILACLANGELLTPAVIFKGDGPTEEVMHNGLPLVIFYQQDCCMDSSIMLQWIDLVWIRNVSSPSLIVADCYDPHCSESVRDKCEASNITLSIMPAGCSFKLQPLDSAISRLFEANIYNRWTRHYTAADQTLACKRTLYSSNTDIVHWIADACSTLGQTRKEAMRRSFEVTGLMSPLYETDEQVLEDPSYIPVTSLNAT</sequence>
<dbReference type="InterPro" id="IPR004875">
    <property type="entry name" value="DDE_SF_endonuclease_dom"/>
</dbReference>
<dbReference type="SMART" id="SM00674">
    <property type="entry name" value="CENPB"/>
    <property type="match status" value="3"/>
</dbReference>
<dbReference type="EMBL" id="JAHWGI010001343">
    <property type="protein sequence ID" value="KAK3928660.1"/>
    <property type="molecule type" value="Genomic_DNA"/>
</dbReference>
<dbReference type="InterPro" id="IPR009057">
    <property type="entry name" value="Homeodomain-like_sf"/>
</dbReference>
<feature type="region of interest" description="Disordered" evidence="3">
    <location>
        <begin position="263"/>
        <end position="285"/>
    </location>
</feature>
<dbReference type="GO" id="GO:0003677">
    <property type="term" value="F:DNA binding"/>
    <property type="evidence" value="ECO:0007669"/>
    <property type="project" value="UniProtKB-KW"/>
</dbReference>
<dbReference type="Pfam" id="PF03184">
    <property type="entry name" value="DDE_1"/>
    <property type="match status" value="1"/>
</dbReference>
<name>A0AAE1HWF9_9NEOP</name>
<comment type="caution">
    <text evidence="5">The sequence shown here is derived from an EMBL/GenBank/DDBJ whole genome shotgun (WGS) entry which is preliminary data.</text>
</comment>
<dbReference type="Proteomes" id="UP001219518">
    <property type="component" value="Unassembled WGS sequence"/>
</dbReference>
<evidence type="ECO:0000256" key="3">
    <source>
        <dbReference type="SAM" id="MobiDB-lite"/>
    </source>
</evidence>
<evidence type="ECO:0000313" key="6">
    <source>
        <dbReference type="Proteomes" id="UP001219518"/>
    </source>
</evidence>
<evidence type="ECO:0000256" key="2">
    <source>
        <dbReference type="ARBA" id="ARBA00023125"/>
    </source>
</evidence>
<gene>
    <name evidence="5" type="ORF">KUF71_016884</name>
</gene>
<reference evidence="5" key="2">
    <citation type="journal article" date="2023" name="BMC Genomics">
        <title>Pest status, molecular evolution, and epigenetic factors derived from the genome assembly of Frankliniella fusca, a thysanopteran phytovirus vector.</title>
        <authorList>
            <person name="Catto M.A."/>
            <person name="Labadie P.E."/>
            <person name="Jacobson A.L."/>
            <person name="Kennedy G.G."/>
            <person name="Srinivasan R."/>
            <person name="Hunt B.G."/>
        </authorList>
    </citation>
    <scope>NUCLEOTIDE SEQUENCE</scope>
    <source>
        <strain evidence="5">PL_HMW_Pooled</strain>
    </source>
</reference>
<evidence type="ECO:0000259" key="4">
    <source>
        <dbReference type="PROSITE" id="PS51253"/>
    </source>
</evidence>